<keyword evidence="2" id="KW-1185">Reference proteome</keyword>
<organism evidence="1 2">
    <name type="scientific">Siminovitchia thermophila</name>
    <dbReference type="NCBI Taxonomy" id="1245522"/>
    <lineage>
        <taxon>Bacteria</taxon>
        <taxon>Bacillati</taxon>
        <taxon>Bacillota</taxon>
        <taxon>Bacilli</taxon>
        <taxon>Bacillales</taxon>
        <taxon>Bacillaceae</taxon>
        <taxon>Siminovitchia</taxon>
    </lineage>
</organism>
<name>A0ABS2RAI9_9BACI</name>
<dbReference type="Proteomes" id="UP000823485">
    <property type="component" value="Unassembled WGS sequence"/>
</dbReference>
<evidence type="ECO:0000313" key="2">
    <source>
        <dbReference type="Proteomes" id="UP000823485"/>
    </source>
</evidence>
<comment type="caution">
    <text evidence="1">The sequence shown here is derived from an EMBL/GenBank/DDBJ whole genome shotgun (WGS) entry which is preliminary data.</text>
</comment>
<gene>
    <name evidence="1" type="ORF">JOC94_003699</name>
</gene>
<sequence length="38" mass="4474">MNKDAIWRANVVVKSEMSMILLNIVFLPWEEARDEPDL</sequence>
<evidence type="ECO:0000313" key="1">
    <source>
        <dbReference type="EMBL" id="MBM7716678.1"/>
    </source>
</evidence>
<reference evidence="1 2" key="1">
    <citation type="submission" date="2021-01" db="EMBL/GenBank/DDBJ databases">
        <title>Genomic Encyclopedia of Type Strains, Phase IV (KMG-IV): sequencing the most valuable type-strain genomes for metagenomic binning, comparative biology and taxonomic classification.</title>
        <authorList>
            <person name="Goeker M."/>
        </authorList>
    </citation>
    <scope>NUCLEOTIDE SEQUENCE [LARGE SCALE GENOMIC DNA]</scope>
    <source>
        <strain evidence="1 2">DSM 105453</strain>
    </source>
</reference>
<accession>A0ABS2RAI9</accession>
<dbReference type="EMBL" id="JAFBFH010000031">
    <property type="protein sequence ID" value="MBM7716678.1"/>
    <property type="molecule type" value="Genomic_DNA"/>
</dbReference>
<protein>
    <submittedName>
        <fullName evidence="1">Uncharacterized protein</fullName>
    </submittedName>
</protein>
<proteinExistence type="predicted"/>